<evidence type="ECO:0000313" key="1">
    <source>
        <dbReference type="EMBL" id="QTA82431.1"/>
    </source>
</evidence>
<dbReference type="AlphaFoldDB" id="A0A975BBS1"/>
<dbReference type="Proteomes" id="UP000663720">
    <property type="component" value="Chromosome"/>
</dbReference>
<reference evidence="1" key="1">
    <citation type="journal article" date="2021" name="Microb. Physiol.">
        <title>Proteogenomic Insights into the Physiology of Marine, Sulfate-Reducing, Filamentous Desulfonema limicola and Desulfonema magnum.</title>
        <authorList>
            <person name="Schnaars V."/>
            <person name="Wohlbrand L."/>
            <person name="Scheve S."/>
            <person name="Hinrichs C."/>
            <person name="Reinhardt R."/>
            <person name="Rabus R."/>
        </authorList>
    </citation>
    <scope>NUCLEOTIDE SEQUENCE</scope>
    <source>
        <strain evidence="1">5ac10</strain>
    </source>
</reference>
<proteinExistence type="predicted"/>
<dbReference type="EMBL" id="CP061799">
    <property type="protein sequence ID" value="QTA82431.1"/>
    <property type="molecule type" value="Genomic_DNA"/>
</dbReference>
<gene>
    <name evidence="1" type="ORF">dnl_48060</name>
</gene>
<name>A0A975BBS1_9BACT</name>
<organism evidence="1 2">
    <name type="scientific">Desulfonema limicola</name>
    <dbReference type="NCBI Taxonomy" id="45656"/>
    <lineage>
        <taxon>Bacteria</taxon>
        <taxon>Pseudomonadati</taxon>
        <taxon>Thermodesulfobacteriota</taxon>
        <taxon>Desulfobacteria</taxon>
        <taxon>Desulfobacterales</taxon>
        <taxon>Desulfococcaceae</taxon>
        <taxon>Desulfonema</taxon>
    </lineage>
</organism>
<protein>
    <submittedName>
        <fullName evidence="1">Uncharacterized protein</fullName>
    </submittedName>
</protein>
<evidence type="ECO:0000313" key="2">
    <source>
        <dbReference type="Proteomes" id="UP000663720"/>
    </source>
</evidence>
<keyword evidence="2" id="KW-1185">Reference proteome</keyword>
<dbReference type="KEGG" id="dli:dnl_48060"/>
<sequence>MLKSEKLIYQKIYFLFKFHKSIKRSTGRIAKDRYLQKIFIQSIIQKLFDL</sequence>
<accession>A0A975BBS1</accession>